<comment type="caution">
    <text evidence="4">The sequence shown here is derived from an EMBL/GenBank/DDBJ whole genome shotgun (WGS) entry which is preliminary data.</text>
</comment>
<dbReference type="PANTHER" id="PTHR43236:SF1">
    <property type="entry name" value="BLL7220 PROTEIN"/>
    <property type="match status" value="1"/>
</dbReference>
<organism evidence="4">
    <name type="scientific">Boseongicola sp. SB0664_bin_43</name>
    <dbReference type="NCBI Taxonomy" id="2604844"/>
    <lineage>
        <taxon>Bacteria</taxon>
        <taxon>Pseudomonadati</taxon>
        <taxon>Pseudomonadota</taxon>
        <taxon>Alphaproteobacteria</taxon>
        <taxon>Rhodobacterales</taxon>
        <taxon>Paracoccaceae</taxon>
        <taxon>Boseongicola</taxon>
    </lineage>
</organism>
<evidence type="ECO:0000313" key="4">
    <source>
        <dbReference type="EMBL" id="MXY33960.1"/>
    </source>
</evidence>
<dbReference type="EMBL" id="VXRY01000303">
    <property type="protein sequence ID" value="MXY33960.1"/>
    <property type="molecule type" value="Genomic_DNA"/>
</dbReference>
<name>A0A6B0Y2G1_9RHOB</name>
<dbReference type="Gene3D" id="2.60.40.2020">
    <property type="match status" value="1"/>
</dbReference>
<accession>A0A6B0Y2G1</accession>
<protein>
    <submittedName>
        <fullName evidence="4">ImmA/IrrE family metallo-endopeptidase</fullName>
    </submittedName>
</protein>
<feature type="domain" description="IrrE N-terminal-like" evidence="3">
    <location>
        <begin position="43"/>
        <end position="172"/>
    </location>
</feature>
<dbReference type="InterPro" id="IPR052345">
    <property type="entry name" value="Rad_response_metalloprotease"/>
</dbReference>
<evidence type="ECO:0000256" key="2">
    <source>
        <dbReference type="ARBA" id="ARBA00022704"/>
    </source>
</evidence>
<evidence type="ECO:0000259" key="3">
    <source>
        <dbReference type="Pfam" id="PF06114"/>
    </source>
</evidence>
<gene>
    <name evidence="4" type="ORF">F4Y60_07690</name>
</gene>
<reference evidence="4" key="1">
    <citation type="submission" date="2019-09" db="EMBL/GenBank/DDBJ databases">
        <title>Characterisation of the sponge microbiome using genome-centric metagenomics.</title>
        <authorList>
            <person name="Engelberts J.P."/>
            <person name="Robbins S.J."/>
            <person name="De Goeij J.M."/>
            <person name="Aranda M."/>
            <person name="Bell S.C."/>
            <person name="Webster N.S."/>
        </authorList>
    </citation>
    <scope>NUCLEOTIDE SEQUENCE</scope>
    <source>
        <strain evidence="4">SB0664_bin_43</strain>
    </source>
</reference>
<sequence>MARRADRLCILRGMKGAMRLLQDLGYDRGAKRVQRVDVFDSIDRQGAALMFQPFDKLLGAFLKQNGAAGIILNTERPLGMQRFTAAHELGHLTLGHDPHADDERILRRGPIADDRTYRQVAPEEREADAFASWFLLPSHLITAQMEVQGWDVHRFSSPATIYQASLRFGTSYAGAIYGLEREKVITRGMRHELLKAKPKDLKLELLDGHALPNPRRSDVWLLTERDEGAVIEAGRDDLFLLRLNEATGAGYVWTFEEMKAAGFAILIDGREPVPEGKIGSPTVRRILARAEYPTASTLRLKECRPWDPGDDPHTLTLHYRTATSDKAGLFE</sequence>
<dbReference type="Gene3D" id="1.10.10.2910">
    <property type="match status" value="1"/>
</dbReference>
<dbReference type="SUPFAM" id="SSF141066">
    <property type="entry name" value="ICP-like"/>
    <property type="match status" value="1"/>
</dbReference>
<dbReference type="Pfam" id="PF06114">
    <property type="entry name" value="Peptidase_M78"/>
    <property type="match status" value="1"/>
</dbReference>
<keyword evidence="2" id="KW-0789">Thiol protease inhibitor</keyword>
<keyword evidence="1" id="KW-0646">Protease inhibitor</keyword>
<dbReference type="InterPro" id="IPR010359">
    <property type="entry name" value="IrrE_HExxH"/>
</dbReference>
<dbReference type="PANTHER" id="PTHR43236">
    <property type="entry name" value="ANTITOXIN HIGA1"/>
    <property type="match status" value="1"/>
</dbReference>
<proteinExistence type="predicted"/>
<feature type="non-terminal residue" evidence="4">
    <location>
        <position position="331"/>
    </location>
</feature>
<dbReference type="AlphaFoldDB" id="A0A6B0Y2G1"/>
<dbReference type="InterPro" id="IPR036331">
    <property type="entry name" value="Chagasin-like_sf"/>
</dbReference>
<evidence type="ECO:0000256" key="1">
    <source>
        <dbReference type="ARBA" id="ARBA00022690"/>
    </source>
</evidence>
<dbReference type="GO" id="GO:0004869">
    <property type="term" value="F:cysteine-type endopeptidase inhibitor activity"/>
    <property type="evidence" value="ECO:0007669"/>
    <property type="project" value="UniProtKB-KW"/>
</dbReference>